<name>A0A7W7YMK5_9BACT</name>
<accession>A0A7W7YMK5</accession>
<sequence length="53" mass="5814">MNYTNLDSRLKLHSLSPAFLRRLKRIRAASLKARNTSSKKTPPAASSSEAIAS</sequence>
<proteinExistence type="predicted"/>
<keyword evidence="3" id="KW-1185">Reference proteome</keyword>
<protein>
    <submittedName>
        <fullName evidence="2">Uncharacterized protein</fullName>
    </submittedName>
</protein>
<reference evidence="2 3" key="1">
    <citation type="submission" date="2020-08" db="EMBL/GenBank/DDBJ databases">
        <title>Genomic Encyclopedia of Type Strains, Phase IV (KMG-IV): sequencing the most valuable type-strain genomes for metagenomic binning, comparative biology and taxonomic classification.</title>
        <authorList>
            <person name="Goeker M."/>
        </authorList>
    </citation>
    <scope>NUCLEOTIDE SEQUENCE [LARGE SCALE GENOMIC DNA]</scope>
    <source>
        <strain evidence="2 3">DSM 12251</strain>
    </source>
</reference>
<evidence type="ECO:0000256" key="1">
    <source>
        <dbReference type="SAM" id="MobiDB-lite"/>
    </source>
</evidence>
<evidence type="ECO:0000313" key="2">
    <source>
        <dbReference type="EMBL" id="MBB5038730.1"/>
    </source>
</evidence>
<comment type="caution">
    <text evidence="2">The sequence shown here is derived from an EMBL/GenBank/DDBJ whole genome shotgun (WGS) entry which is preliminary data.</text>
</comment>
<dbReference type="Proteomes" id="UP000534294">
    <property type="component" value="Unassembled WGS sequence"/>
</dbReference>
<feature type="compositionally biased region" description="Low complexity" evidence="1">
    <location>
        <begin position="36"/>
        <end position="53"/>
    </location>
</feature>
<evidence type="ECO:0000313" key="3">
    <source>
        <dbReference type="Proteomes" id="UP000534294"/>
    </source>
</evidence>
<dbReference type="AlphaFoldDB" id="A0A7W7YMK5"/>
<gene>
    <name evidence="2" type="ORF">HNQ64_002995</name>
</gene>
<dbReference type="EMBL" id="JACHIF010000006">
    <property type="protein sequence ID" value="MBB5038730.1"/>
    <property type="molecule type" value="Genomic_DNA"/>
</dbReference>
<organism evidence="2 3">
    <name type="scientific">Prosthecobacter dejongeii</name>
    <dbReference type="NCBI Taxonomy" id="48465"/>
    <lineage>
        <taxon>Bacteria</taxon>
        <taxon>Pseudomonadati</taxon>
        <taxon>Verrucomicrobiota</taxon>
        <taxon>Verrucomicrobiia</taxon>
        <taxon>Verrucomicrobiales</taxon>
        <taxon>Verrucomicrobiaceae</taxon>
        <taxon>Prosthecobacter</taxon>
    </lineage>
</organism>
<feature type="region of interest" description="Disordered" evidence="1">
    <location>
        <begin position="30"/>
        <end position="53"/>
    </location>
</feature>
<dbReference type="RefSeq" id="WP_184209803.1">
    <property type="nucleotide sequence ID" value="NZ_JACHIF010000006.1"/>
</dbReference>